<dbReference type="PANTHER" id="PTHR45947">
    <property type="entry name" value="SULFOQUINOVOSYL TRANSFERASE SQD2"/>
    <property type="match status" value="1"/>
</dbReference>
<dbReference type="InterPro" id="IPR050194">
    <property type="entry name" value="Glycosyltransferase_grp1"/>
</dbReference>
<reference evidence="2 3" key="1">
    <citation type="submission" date="2016-10" db="EMBL/GenBank/DDBJ databases">
        <authorList>
            <person name="de Groot N.N."/>
        </authorList>
    </citation>
    <scope>NUCLEOTIDE SEQUENCE [LARGE SCALE GENOMIC DNA]</scope>
    <source>
        <strain evidence="2 3">CGMCC 1.5382</strain>
    </source>
</reference>
<dbReference type="CDD" id="cd03794">
    <property type="entry name" value="GT4_WbuB-like"/>
    <property type="match status" value="1"/>
</dbReference>
<dbReference type="AlphaFoldDB" id="A0A1G9BU68"/>
<dbReference type="STRING" id="386301.SAMN05216282_10629"/>
<dbReference type="Gene3D" id="3.40.50.2000">
    <property type="entry name" value="Glycogen Phosphorylase B"/>
    <property type="match status" value="2"/>
</dbReference>
<dbReference type="Pfam" id="PF13692">
    <property type="entry name" value="Glyco_trans_1_4"/>
    <property type="match status" value="1"/>
</dbReference>
<proteinExistence type="predicted"/>
<keyword evidence="3" id="KW-1185">Reference proteome</keyword>
<evidence type="ECO:0000256" key="1">
    <source>
        <dbReference type="ARBA" id="ARBA00021292"/>
    </source>
</evidence>
<protein>
    <recommendedName>
        <fullName evidence="1">D-inositol 3-phosphate glycosyltransferase</fullName>
    </recommendedName>
</protein>
<sequence length="350" mass="37143">MRLTRVPLYPNHSSSRAGRILNYASFAASATVLGGDALRGVDAVWVYNSPITVSLPLLTHTKLGRVPIFLHVQDLWPDSLMESGMFPGGKAGAVAGALMRRIVRVTEKRSAVVGVISPSVRDLILTRHPEISPSKIVYVPNPTDESLFRPVSEFRNGAAQHGPQGQFTLMYVGAIGDVQGLETLLDAAEKLKSLTHIRFSIVGDGIARSRLERDVRGRGLTNVTFAGRISKHSVPSVMASADAQLVSLSGSEFLRHTTPSKIASLLASEVPIIGHIAGDGAKLLQASGAAINVEPGDADALAAAVEEMAGLSVLDRNRMAASGRQFYNLNLSAQVAAHTIVEALKGSMSE</sequence>
<dbReference type="EMBL" id="FNFU01000006">
    <property type="protein sequence ID" value="SDK42966.1"/>
    <property type="molecule type" value="Genomic_DNA"/>
</dbReference>
<dbReference type="SUPFAM" id="SSF53756">
    <property type="entry name" value="UDP-Glycosyltransferase/glycogen phosphorylase"/>
    <property type="match status" value="1"/>
</dbReference>
<dbReference type="Proteomes" id="UP000198701">
    <property type="component" value="Unassembled WGS sequence"/>
</dbReference>
<gene>
    <name evidence="2" type="ORF">SAMN05216282_10629</name>
</gene>
<organism evidence="2 3">
    <name type="scientific">Cryobacterium psychrotolerans</name>
    <dbReference type="NCBI Taxonomy" id="386301"/>
    <lineage>
        <taxon>Bacteria</taxon>
        <taxon>Bacillati</taxon>
        <taxon>Actinomycetota</taxon>
        <taxon>Actinomycetes</taxon>
        <taxon>Micrococcales</taxon>
        <taxon>Microbacteriaceae</taxon>
        <taxon>Cryobacterium</taxon>
    </lineage>
</organism>
<dbReference type="GO" id="GO:0016758">
    <property type="term" value="F:hexosyltransferase activity"/>
    <property type="evidence" value="ECO:0007669"/>
    <property type="project" value="TreeGrafter"/>
</dbReference>
<keyword evidence="2" id="KW-0808">Transferase</keyword>
<evidence type="ECO:0000313" key="3">
    <source>
        <dbReference type="Proteomes" id="UP000198701"/>
    </source>
</evidence>
<name>A0A1G9BU68_9MICO</name>
<dbReference type="PANTHER" id="PTHR45947:SF3">
    <property type="entry name" value="SULFOQUINOVOSYL TRANSFERASE SQD2"/>
    <property type="match status" value="1"/>
</dbReference>
<evidence type="ECO:0000313" key="2">
    <source>
        <dbReference type="EMBL" id="SDK42966.1"/>
    </source>
</evidence>
<accession>A0A1G9BU68</accession>